<dbReference type="PANTHER" id="PTHR30558:SF3">
    <property type="entry name" value="BIOPOLYMER TRANSPORT PROTEIN EXBD-RELATED"/>
    <property type="match status" value="1"/>
</dbReference>
<dbReference type="EMBL" id="FLRA01000001">
    <property type="protein sequence ID" value="SBT16032.1"/>
    <property type="molecule type" value="Genomic_DNA"/>
</dbReference>
<dbReference type="OrthoDB" id="9793581at2"/>
<evidence type="ECO:0000256" key="8">
    <source>
        <dbReference type="SAM" id="Phobius"/>
    </source>
</evidence>
<keyword evidence="3" id="KW-1003">Cell membrane</keyword>
<evidence type="ECO:0000256" key="4">
    <source>
        <dbReference type="ARBA" id="ARBA00022692"/>
    </source>
</evidence>
<dbReference type="GO" id="GO:0022857">
    <property type="term" value="F:transmembrane transporter activity"/>
    <property type="evidence" value="ECO:0007669"/>
    <property type="project" value="InterPro"/>
</dbReference>
<accession>A0A1C3JLF3</accession>
<feature type="transmembrane region" description="Helical" evidence="8">
    <location>
        <begin position="20"/>
        <end position="38"/>
    </location>
</feature>
<dbReference type="GO" id="GO:0005886">
    <property type="term" value="C:plasma membrane"/>
    <property type="evidence" value="ECO:0007669"/>
    <property type="project" value="UniProtKB-SubCell"/>
</dbReference>
<reference evidence="10 11" key="1">
    <citation type="submission" date="2016-06" db="EMBL/GenBank/DDBJ databases">
        <authorList>
            <person name="Rodrigo-Torres L."/>
            <person name="Arahal D.R."/>
        </authorList>
    </citation>
    <scope>NUCLEOTIDE SEQUENCE [LARGE SCALE GENOMIC DNA]</scope>
    <source>
        <strain evidence="10 11">CECT 5116</strain>
    </source>
</reference>
<dbReference type="RefSeq" id="WP_067030183.1">
    <property type="nucleotide sequence ID" value="NZ_FLRA01000001.1"/>
</dbReference>
<evidence type="ECO:0000256" key="3">
    <source>
        <dbReference type="ARBA" id="ARBA00022475"/>
    </source>
</evidence>
<keyword evidence="6 8" id="KW-0472">Membrane</keyword>
<evidence type="ECO:0000256" key="2">
    <source>
        <dbReference type="ARBA" id="ARBA00005811"/>
    </source>
</evidence>
<dbReference type="Gene3D" id="3.30.420.270">
    <property type="match status" value="1"/>
</dbReference>
<evidence type="ECO:0000313" key="12">
    <source>
        <dbReference type="Proteomes" id="UP000092871"/>
    </source>
</evidence>
<comment type="subcellular location">
    <subcellularLocation>
        <location evidence="1">Cell membrane</location>
        <topology evidence="1">Single-pass membrane protein</topology>
    </subcellularLocation>
    <subcellularLocation>
        <location evidence="7">Cell membrane</location>
        <topology evidence="7">Single-pass type II membrane protein</topology>
    </subcellularLocation>
</comment>
<keyword evidence="4 7" id="KW-0812">Transmembrane</keyword>
<evidence type="ECO:0000313" key="10">
    <source>
        <dbReference type="EMBL" id="SBT21080.1"/>
    </source>
</evidence>
<evidence type="ECO:0000256" key="6">
    <source>
        <dbReference type="ARBA" id="ARBA00023136"/>
    </source>
</evidence>
<dbReference type="GO" id="GO:0015031">
    <property type="term" value="P:protein transport"/>
    <property type="evidence" value="ECO:0007669"/>
    <property type="project" value="UniProtKB-KW"/>
</dbReference>
<sequence length="146" mass="16247">MNIDQKFIAQRNRQGGDDSVIPLINVVFLMLIFFMVAGQIQKSDPIKIIPPDSINEQRAESEPNVLLVVGQEGDIYLNDESVLLDQIEPRLTDLFDRAPAPDSFWVQIKADGDLSIETLRPIFSKIRASGLTKVSVATQLGHGDEE</sequence>
<dbReference type="PANTHER" id="PTHR30558">
    <property type="entry name" value="EXBD MEMBRANE COMPONENT OF PMF-DRIVEN MACROMOLECULE IMPORT SYSTEM"/>
    <property type="match status" value="1"/>
</dbReference>
<dbReference type="EMBL" id="FLRB01000011">
    <property type="protein sequence ID" value="SBT21080.1"/>
    <property type="molecule type" value="Genomic_DNA"/>
</dbReference>
<dbReference type="Pfam" id="PF02472">
    <property type="entry name" value="ExbD"/>
    <property type="match status" value="1"/>
</dbReference>
<organism evidence="9 12">
    <name type="scientific">Marinomonas gallaica</name>
    <dbReference type="NCBI Taxonomy" id="1806667"/>
    <lineage>
        <taxon>Bacteria</taxon>
        <taxon>Pseudomonadati</taxon>
        <taxon>Pseudomonadota</taxon>
        <taxon>Gammaproteobacteria</taxon>
        <taxon>Oceanospirillales</taxon>
        <taxon>Oceanospirillaceae</taxon>
        <taxon>Marinomonas</taxon>
    </lineage>
</organism>
<protein>
    <submittedName>
        <fullName evidence="9">Biopolymer transport protein ExbD</fullName>
    </submittedName>
</protein>
<dbReference type="AlphaFoldDB" id="A0A1C3JLF3"/>
<evidence type="ECO:0000256" key="7">
    <source>
        <dbReference type="RuleBase" id="RU003879"/>
    </source>
</evidence>
<dbReference type="Proteomes" id="UP000092871">
    <property type="component" value="Unassembled WGS sequence"/>
</dbReference>
<proteinExistence type="inferred from homology"/>
<evidence type="ECO:0000313" key="9">
    <source>
        <dbReference type="EMBL" id="SBT16032.1"/>
    </source>
</evidence>
<comment type="similarity">
    <text evidence="2 7">Belongs to the ExbD/TolR family.</text>
</comment>
<keyword evidence="7" id="KW-0653">Protein transport</keyword>
<evidence type="ECO:0000256" key="1">
    <source>
        <dbReference type="ARBA" id="ARBA00004162"/>
    </source>
</evidence>
<evidence type="ECO:0000256" key="5">
    <source>
        <dbReference type="ARBA" id="ARBA00022989"/>
    </source>
</evidence>
<dbReference type="InterPro" id="IPR003400">
    <property type="entry name" value="ExbD"/>
</dbReference>
<reference evidence="9 12" key="2">
    <citation type="submission" date="2016-06" db="EMBL/GenBank/DDBJ databases">
        <authorList>
            <person name="Kjaerup R.B."/>
            <person name="Dalgaard T.S."/>
            <person name="Juul-Madsen H.R."/>
        </authorList>
    </citation>
    <scope>NUCLEOTIDE SEQUENCE [LARGE SCALE GENOMIC DNA]</scope>
    <source>
        <strain evidence="9 12">CECT 5115</strain>
    </source>
</reference>
<keyword evidence="11" id="KW-1185">Reference proteome</keyword>
<keyword evidence="5 8" id="KW-1133">Transmembrane helix</keyword>
<name>A0A1C3JLF3_9GAMM</name>
<dbReference type="Proteomes" id="UP000092840">
    <property type="component" value="Unassembled WGS sequence"/>
</dbReference>
<gene>
    <name evidence="9" type="ORF">MGA5115_00106</name>
    <name evidence="10" type="ORF">MGA5116_01667</name>
</gene>
<evidence type="ECO:0000313" key="11">
    <source>
        <dbReference type="Proteomes" id="UP000092840"/>
    </source>
</evidence>
<keyword evidence="7" id="KW-0813">Transport</keyword>